<evidence type="ECO:0000256" key="5">
    <source>
        <dbReference type="ARBA" id="ARBA00023054"/>
    </source>
</evidence>
<feature type="region of interest" description="Disordered" evidence="7">
    <location>
        <begin position="1430"/>
        <end position="1466"/>
    </location>
</feature>
<proteinExistence type="predicted"/>
<dbReference type="SUPFAM" id="SSF117281">
    <property type="entry name" value="Kelch motif"/>
    <property type="match status" value="1"/>
</dbReference>
<dbReference type="GO" id="GO:0051285">
    <property type="term" value="C:cell cortex of cell tip"/>
    <property type="evidence" value="ECO:0007669"/>
    <property type="project" value="TreeGrafter"/>
</dbReference>
<dbReference type="Proteomes" id="UP000243876">
    <property type="component" value="Unassembled WGS sequence"/>
</dbReference>
<evidence type="ECO:0000256" key="1">
    <source>
        <dbReference type="ARBA" id="ARBA00004496"/>
    </source>
</evidence>
<dbReference type="OrthoDB" id="45365at2759"/>
<keyword evidence="9" id="KW-1185">Reference proteome</keyword>
<feature type="compositionally biased region" description="Pro residues" evidence="7">
    <location>
        <begin position="154"/>
        <end position="167"/>
    </location>
</feature>
<dbReference type="FunFam" id="2.120.10.80:FF:000049">
    <property type="entry name" value="Cell polarity protein (Tea1)"/>
    <property type="match status" value="1"/>
</dbReference>
<feature type="region of interest" description="Disordered" evidence="7">
    <location>
        <begin position="143"/>
        <end position="167"/>
    </location>
</feature>
<evidence type="ECO:0000313" key="9">
    <source>
        <dbReference type="Proteomes" id="UP000243876"/>
    </source>
</evidence>
<dbReference type="InterPro" id="IPR015915">
    <property type="entry name" value="Kelch-typ_b-propeller"/>
</dbReference>
<feature type="compositionally biased region" description="Low complexity" evidence="7">
    <location>
        <begin position="39"/>
        <end position="50"/>
    </location>
</feature>
<dbReference type="InterPro" id="IPR011043">
    <property type="entry name" value="Gal_Oxase/kelch_b-propeller"/>
</dbReference>
<feature type="compositionally biased region" description="Low complexity" evidence="7">
    <location>
        <begin position="641"/>
        <end position="651"/>
    </location>
</feature>
<feature type="compositionally biased region" description="Polar residues" evidence="7">
    <location>
        <begin position="80"/>
        <end position="89"/>
    </location>
</feature>
<feature type="compositionally biased region" description="Low complexity" evidence="7">
    <location>
        <begin position="143"/>
        <end position="153"/>
    </location>
</feature>
<feature type="compositionally biased region" description="Low complexity" evidence="7">
    <location>
        <begin position="568"/>
        <end position="578"/>
    </location>
</feature>
<dbReference type="SUPFAM" id="SSF50965">
    <property type="entry name" value="Galactose oxidase, central domain"/>
    <property type="match status" value="1"/>
</dbReference>
<feature type="compositionally biased region" description="Polar residues" evidence="7">
    <location>
        <begin position="1444"/>
        <end position="1460"/>
    </location>
</feature>
<protein>
    <submittedName>
        <fullName evidence="8">SPOSA6832_02191-mRNA-1:cds</fullName>
    </submittedName>
</protein>
<feature type="region of interest" description="Disordered" evidence="7">
    <location>
        <begin position="598"/>
        <end position="710"/>
    </location>
</feature>
<feature type="compositionally biased region" description="Pro residues" evidence="7">
    <location>
        <begin position="808"/>
        <end position="823"/>
    </location>
</feature>
<comment type="subcellular location">
    <subcellularLocation>
        <location evidence="1">Cytoplasm</location>
    </subcellularLocation>
</comment>
<evidence type="ECO:0000256" key="7">
    <source>
        <dbReference type="SAM" id="MobiDB-lite"/>
    </source>
</evidence>
<sequence>MAIFSSKNKHKKGEGSGSTSAANHSPPIGNHGGGVFPRSGSSQQSGLSGSIDPSGGVGMMAAASSGAGPGGPGGVASSIPVLSSSQQGYSHSPLPPPSSSSAFTAPPSAPSSSSSAVPSAAPPSHTVLYPWSQRRITLQPSQLLAPPSSSHPASPSPPILGPVSPPPFPRYGHSVNPLASSPSGDLYIFGGLVANSVKNDLYLLSCASPQLGAGPSSLLSVSLIETRGEVPGPRVGHASVGVGNVLIVWGGDTKSRPEERQDDGLYLLNLSTREWTRVKTIGPAPEGRYGHAAAMVGSKFFIFGGQTDDSSPPAIGPGGQPVVGGFKNDLGWFDLQKLKLGQPRWSFVEYAPGAVVPPPRTGHTCVTYGDALYIFGGTDGQYHYNDTWCFDLQTSTWTELSCIGYIPVPREGHAATLVDDVMYVFGGRGVDGKDLEDLAAFKIGNQRWFMFQNMGPAPSGRSGHAMATWQNKVLVLGGESYTSQRADDPGAVHVLDTTKIKYPPDATRQPPSAPSSAAIGAGPPVSRKSSIPVIAGLPGASSGSPSPSSPTPDELRQRAASPTGSQRGLKSSTSSSVVNGGGVAPGAAASIGQLMTNGGSSAGGSSKSSPVVGPGTSKIAKRATTGAPPVRPARPGDEDFGAPSAGAAAAAGGTGGDRRTMDPGSMERGMGGGIGTAVERAMSPTGASAQGSRIGGLRKASGGRGPEPQAVRAISPVQQQVATPPMASMAAFVSPSQHQPQQQHQQQEQVDLAGSTSSLPPPVATPAQAPAPSDAFYYGGAPPPRAGPPPPAQHQPSQLNGDRSASPAPIPAPVSAPISAPAPTPAPVVDNAALLAKDEEIARLKAQQGWMVAALGVASKKGFVPSEGDGMEKLAKVEREQGVEGGKEREMVEMLLVMKGELAKAKSLMADQAASVDDRLQSANRSRSAALQEAAYYRAKLAALESGSVNDLSKLDRERASDLEKKLAEALASRSALEGRVARLEQDLEHQSTMRTSSEERHIAATTRAEAAEQSHTKALADFSELQKRSQSHESTIADHVAQIAALTSSSKVLNAENEQLKTRSTEHEMSLAQHVRTLEETQVALAAANVRNDELLATWEKAASDLTEQQLRVAQLQQELEAAKVENAAALNKAADLERLLKSTKDAHDAMQVLAAGGLAEVLAAHKERALRDPGSSSRDVQGVDSDRLRAFEEEMSTVKQLHVDARTKGDSLASELADARAREVELHAQVSTLRSELAVLQTQHLTAMEDLGRHRSLVVEREASARDAARSREAVEVKAGLLRSLLADHGLAVSDEELAARFPPMTGSESPEQLYRRVQELEGRLEQRTKQHADLEAAHQEARRELQEAEQRHRDVEGEVQRLRNAEPVGIPEDKERLGKVEGELEALQARHQQLEATHLKAVQYVKGTEKMLRRMKEELTRYKERCEELESPERQAEFDSLRQQVQDLRSSADASSRQAEELQRTMASLQADYQRTLREQQAEAAAKVKELNVKLEQAHHDLEETHGVNASLNQELQTALKNPSSPRIGSHGGSEDLNRLQAELEQAQNKAEWLKRENASLEQRCRTAESKIAILLDHMEGVGEQYDGGSGPHDQQSYEHGWQSTGNHHLEHDSMSDAGSEYSEHQRR</sequence>
<feature type="coiled-coil region" evidence="6">
    <location>
        <begin position="1533"/>
        <end position="1574"/>
    </location>
</feature>
<feature type="compositionally biased region" description="Basic and acidic residues" evidence="7">
    <location>
        <begin position="1430"/>
        <end position="1443"/>
    </location>
</feature>
<keyword evidence="2" id="KW-0880">Kelch repeat</keyword>
<feature type="compositionally biased region" description="Polar residues" evidence="7">
    <location>
        <begin position="794"/>
        <end position="803"/>
    </location>
</feature>
<feature type="region of interest" description="Disordered" evidence="7">
    <location>
        <begin position="501"/>
        <end position="580"/>
    </location>
</feature>
<reference evidence="9" key="1">
    <citation type="submission" date="2015-02" db="EMBL/GenBank/DDBJ databases">
        <authorList>
            <person name="Gon?alves P."/>
        </authorList>
    </citation>
    <scope>NUCLEOTIDE SEQUENCE [LARGE SCALE GENOMIC DNA]</scope>
</reference>
<accession>A0A0D6EKX6</accession>
<feature type="compositionally biased region" description="Low complexity" evidence="7">
    <location>
        <begin position="603"/>
        <end position="615"/>
    </location>
</feature>
<feature type="compositionally biased region" description="Low complexity" evidence="7">
    <location>
        <begin position="99"/>
        <end position="123"/>
    </location>
</feature>
<dbReference type="Gene3D" id="1.10.287.1490">
    <property type="match status" value="1"/>
</dbReference>
<dbReference type="PANTHER" id="PTHR23244:SF456">
    <property type="entry name" value="MULTIPLE EPIDERMAL GROWTH FACTOR-LIKE DOMAINS PROTEIN 8"/>
    <property type="match status" value="1"/>
</dbReference>
<dbReference type="EMBL" id="CENE01000007">
    <property type="protein sequence ID" value="CEQ40571.1"/>
    <property type="molecule type" value="Genomic_DNA"/>
</dbReference>
<evidence type="ECO:0000256" key="4">
    <source>
        <dbReference type="ARBA" id="ARBA00022737"/>
    </source>
</evidence>
<keyword evidence="4" id="KW-0677">Repeat</keyword>
<feature type="region of interest" description="Disordered" evidence="7">
    <location>
        <begin position="1"/>
        <end position="123"/>
    </location>
</feature>
<dbReference type="Gene3D" id="2.120.10.80">
    <property type="entry name" value="Kelch-type beta propeller"/>
    <property type="match status" value="2"/>
</dbReference>
<feature type="region of interest" description="Disordered" evidence="7">
    <location>
        <begin position="731"/>
        <end position="823"/>
    </location>
</feature>
<feature type="region of interest" description="Disordered" evidence="7">
    <location>
        <begin position="1586"/>
        <end position="1631"/>
    </location>
</feature>
<keyword evidence="5 6" id="KW-0175">Coiled coil</keyword>
<keyword evidence="3" id="KW-0963">Cytoplasm</keyword>
<evidence type="ECO:0000256" key="6">
    <source>
        <dbReference type="SAM" id="Coils"/>
    </source>
</evidence>
<evidence type="ECO:0000256" key="3">
    <source>
        <dbReference type="ARBA" id="ARBA00022490"/>
    </source>
</evidence>
<feature type="compositionally biased region" description="Low complexity" evidence="7">
    <location>
        <begin position="734"/>
        <end position="747"/>
    </location>
</feature>
<organism evidence="8 9">
    <name type="scientific">Sporidiobolus salmonicolor</name>
    <name type="common">Yeast-like fungus</name>
    <name type="synonym">Sporobolomyces salmonicolor</name>
    <dbReference type="NCBI Taxonomy" id="5005"/>
    <lineage>
        <taxon>Eukaryota</taxon>
        <taxon>Fungi</taxon>
        <taxon>Dikarya</taxon>
        <taxon>Basidiomycota</taxon>
        <taxon>Pucciniomycotina</taxon>
        <taxon>Microbotryomycetes</taxon>
        <taxon>Sporidiobolales</taxon>
        <taxon>Sporidiobolaceae</taxon>
        <taxon>Sporobolomyces</taxon>
    </lineage>
</organism>
<feature type="compositionally biased region" description="Pro residues" evidence="7">
    <location>
        <begin position="781"/>
        <end position="793"/>
    </location>
</feature>
<feature type="coiled-coil region" evidence="6">
    <location>
        <begin position="960"/>
        <end position="994"/>
    </location>
</feature>
<dbReference type="Pfam" id="PF24681">
    <property type="entry name" value="Kelch_KLHDC2_KLHL20_DRC7"/>
    <property type="match status" value="1"/>
</dbReference>
<feature type="compositionally biased region" description="Low complexity" evidence="7">
    <location>
        <begin position="514"/>
        <end position="526"/>
    </location>
</feature>
<dbReference type="GO" id="GO:0061245">
    <property type="term" value="P:establishment or maintenance of bipolar cell polarity"/>
    <property type="evidence" value="ECO:0007669"/>
    <property type="project" value="TreeGrafter"/>
</dbReference>
<gene>
    <name evidence="8" type="primary">SPOSA6832_02191</name>
</gene>
<name>A0A0D6EKX6_SPOSA</name>
<feature type="coiled-coil region" evidence="6">
    <location>
        <begin position="1107"/>
        <end position="1148"/>
    </location>
</feature>
<evidence type="ECO:0000256" key="2">
    <source>
        <dbReference type="ARBA" id="ARBA00022441"/>
    </source>
</evidence>
<dbReference type="PANTHER" id="PTHR23244">
    <property type="entry name" value="KELCH REPEAT DOMAIN"/>
    <property type="match status" value="1"/>
</dbReference>
<evidence type="ECO:0000313" key="8">
    <source>
        <dbReference type="EMBL" id="CEQ40571.1"/>
    </source>
</evidence>